<evidence type="ECO:0000256" key="3">
    <source>
        <dbReference type="ARBA" id="ARBA00022679"/>
    </source>
</evidence>
<evidence type="ECO:0000256" key="5">
    <source>
        <dbReference type="ARBA" id="ARBA00022694"/>
    </source>
</evidence>
<dbReference type="HAMAP" id="MF_02060">
    <property type="entry name" value="tRNA_methyltr_TrmH"/>
    <property type="match status" value="1"/>
</dbReference>
<accession>A0A1J1DZI0</accession>
<feature type="domain" description="tRNA/rRNA methyltransferase SpoU type" evidence="8">
    <location>
        <begin position="29"/>
        <end position="168"/>
    </location>
</feature>
<dbReference type="GO" id="GO:0000049">
    <property type="term" value="F:tRNA binding"/>
    <property type="evidence" value="ECO:0007669"/>
    <property type="project" value="UniProtKB-UniRule"/>
</dbReference>
<comment type="caution">
    <text evidence="7">Lacks conserved residue(s) required for the propagation of feature annotation.</text>
</comment>
<dbReference type="GO" id="GO:0002938">
    <property type="term" value="P:tRNA guanine ribose methylation"/>
    <property type="evidence" value="ECO:0007669"/>
    <property type="project" value="UniProtKB-UniRule"/>
</dbReference>
<sequence length="201" mass="22306">MQQSSLPTSRTSRRKARLAEVLCRRQYDLTLVLANIHDQHNVSAIYRSCDAFGVGCVHLYYTDTPFPVLGRKSSASARKWVESVRHSTSADLLRSLRCKAMRVLATSCSLRAVPLRAWNLTRPTAVIMGNEHSGVDENLLALVDGEIYIPMYGMIQSFNVSVAAAIILAEAARQRDAAGMYVAPRLNGTELKAKLAEWLKK</sequence>
<dbReference type="SUPFAM" id="SSF75217">
    <property type="entry name" value="alpha/beta knot"/>
    <property type="match status" value="1"/>
</dbReference>
<keyword evidence="2 7" id="KW-0489">Methyltransferase</keyword>
<evidence type="ECO:0000256" key="2">
    <source>
        <dbReference type="ARBA" id="ARBA00022603"/>
    </source>
</evidence>
<protein>
    <recommendedName>
        <fullName evidence="7">tRNA (guanosine(18)-2'-O)-methyltransferase</fullName>
        <ecNumber evidence="7">2.1.1.34</ecNumber>
    </recommendedName>
    <alternativeName>
        <fullName evidence="7">tRNA [Gm18] methyltransferase</fullName>
    </alternativeName>
</protein>
<keyword evidence="4 7" id="KW-0949">S-adenosyl-L-methionine</keyword>
<evidence type="ECO:0000313" key="10">
    <source>
        <dbReference type="Proteomes" id="UP000242645"/>
    </source>
</evidence>
<dbReference type="EMBL" id="AP017368">
    <property type="protein sequence ID" value="BAV92558.1"/>
    <property type="molecule type" value="Genomic_DNA"/>
</dbReference>
<evidence type="ECO:0000256" key="7">
    <source>
        <dbReference type="HAMAP-Rule" id="MF_02060"/>
    </source>
</evidence>
<dbReference type="InterPro" id="IPR001537">
    <property type="entry name" value="SpoU_MeTrfase"/>
</dbReference>
<name>A0A1J1DZI0_9BACT</name>
<dbReference type="InterPro" id="IPR029026">
    <property type="entry name" value="tRNA_m1G_MTases_N"/>
</dbReference>
<organism evidence="9 10">
    <name type="scientific">Candidatus Desulfovibrio trichonymphae</name>
    <dbReference type="NCBI Taxonomy" id="1725232"/>
    <lineage>
        <taxon>Bacteria</taxon>
        <taxon>Pseudomonadati</taxon>
        <taxon>Thermodesulfobacteriota</taxon>
        <taxon>Desulfovibrionia</taxon>
        <taxon>Desulfovibrionales</taxon>
        <taxon>Desulfovibrionaceae</taxon>
        <taxon>Desulfovibrio</taxon>
    </lineage>
</organism>
<keyword evidence="5 7" id="KW-0819">tRNA processing</keyword>
<comment type="catalytic activity">
    <reaction evidence="7">
        <text>guanosine(18) in tRNA + S-adenosyl-L-methionine = 2'-O-methylguanosine(18) in tRNA + S-adenosyl-L-homocysteine + H(+)</text>
        <dbReference type="Rhea" id="RHEA:20077"/>
        <dbReference type="Rhea" id="RHEA-COMP:10190"/>
        <dbReference type="Rhea" id="RHEA-COMP:10192"/>
        <dbReference type="ChEBI" id="CHEBI:15378"/>
        <dbReference type="ChEBI" id="CHEBI:57856"/>
        <dbReference type="ChEBI" id="CHEBI:59789"/>
        <dbReference type="ChEBI" id="CHEBI:74269"/>
        <dbReference type="ChEBI" id="CHEBI:74445"/>
        <dbReference type="EC" id="2.1.1.34"/>
    </reaction>
</comment>
<dbReference type="CDD" id="cd18092">
    <property type="entry name" value="SpoU-like_TrmH"/>
    <property type="match status" value="1"/>
</dbReference>
<dbReference type="RefSeq" id="WP_096400196.1">
    <property type="nucleotide sequence ID" value="NZ_AP017368.1"/>
</dbReference>
<evidence type="ECO:0000256" key="4">
    <source>
        <dbReference type="ARBA" id="ARBA00022691"/>
    </source>
</evidence>
<comment type="function">
    <text evidence="7">Catalyzes the 2'-O methylation of guanosine at position 18 in tRNA.</text>
</comment>
<dbReference type="Proteomes" id="UP000242645">
    <property type="component" value="Chromosome"/>
</dbReference>
<feature type="binding site" evidence="7">
    <location>
        <position position="106"/>
    </location>
    <ligand>
        <name>S-adenosyl-L-methionine</name>
        <dbReference type="ChEBI" id="CHEBI:59789"/>
    </ligand>
</feature>
<keyword evidence="6 7" id="KW-0694">RNA-binding</keyword>
<feature type="binding site" evidence="7">
    <location>
        <position position="149"/>
    </location>
    <ligand>
        <name>S-adenosyl-L-methionine</name>
        <dbReference type="ChEBI" id="CHEBI:59789"/>
    </ligand>
</feature>
<evidence type="ECO:0000256" key="6">
    <source>
        <dbReference type="ARBA" id="ARBA00022884"/>
    </source>
</evidence>
<evidence type="ECO:0000259" key="8">
    <source>
        <dbReference type="Pfam" id="PF00588"/>
    </source>
</evidence>
<proteinExistence type="inferred from homology"/>
<dbReference type="PANTHER" id="PTHR43453">
    <property type="entry name" value="RRNA METHYLASE-LIKE"/>
    <property type="match status" value="1"/>
</dbReference>
<dbReference type="PANTHER" id="PTHR43453:SF1">
    <property type="entry name" value="TRNA_RRNA METHYLTRANSFERASE SPOU TYPE DOMAIN-CONTAINING PROTEIN"/>
    <property type="match status" value="1"/>
</dbReference>
<dbReference type="AlphaFoldDB" id="A0A1J1DZI0"/>
<gene>
    <name evidence="7 9" type="primary">trmH</name>
    <name evidence="9" type="ORF">RSDT_1046</name>
</gene>
<dbReference type="EC" id="2.1.1.34" evidence="7"/>
<evidence type="ECO:0000313" key="9">
    <source>
        <dbReference type="EMBL" id="BAV92558.1"/>
    </source>
</evidence>
<reference evidence="9 10" key="1">
    <citation type="journal article" date="2017" name="ISME J.">
        <title>Genome of 'Ca. Desulfovibrio trichonymphae', an H2-oxidizing bacterium in a tripartite symbiotic system within a protist cell in the termite gut.</title>
        <authorList>
            <person name="Kuwahara H."/>
            <person name="Yuki M."/>
            <person name="Izawa K."/>
            <person name="Ohkuma M."/>
            <person name="Hongoh Y."/>
        </authorList>
    </citation>
    <scope>NUCLEOTIDE SEQUENCE [LARGE SCALE GENOMIC DNA]</scope>
    <source>
        <strain evidence="9 10">Rs-N31</strain>
    </source>
</reference>
<dbReference type="Gene3D" id="3.40.1280.10">
    <property type="match status" value="1"/>
</dbReference>
<dbReference type="Pfam" id="PF00588">
    <property type="entry name" value="SpoU_methylase"/>
    <property type="match status" value="1"/>
</dbReference>
<dbReference type="InterPro" id="IPR029028">
    <property type="entry name" value="Alpha/beta_knot_MTases"/>
</dbReference>
<keyword evidence="10" id="KW-1185">Reference proteome</keyword>
<dbReference type="OrthoDB" id="9785673at2"/>
<evidence type="ECO:0000256" key="1">
    <source>
        <dbReference type="ARBA" id="ARBA00022555"/>
    </source>
</evidence>
<dbReference type="GO" id="GO:0141100">
    <property type="term" value="F:tRNA (guanine(18)-2'-O)-methyltransferase activity"/>
    <property type="evidence" value="ECO:0007669"/>
    <property type="project" value="UniProtKB-UniRule"/>
</dbReference>
<comment type="similarity">
    <text evidence="7">Belongs to the class IV-like SAM-binding methyltransferase superfamily. RNA methyltransferase TrmH family.</text>
</comment>
<keyword evidence="1 7" id="KW-0820">tRNA-binding</keyword>
<dbReference type="KEGG" id="dtr:RSDT_1046"/>
<dbReference type="InterPro" id="IPR033671">
    <property type="entry name" value="TrmH"/>
</dbReference>
<keyword evidence="3 7" id="KW-0808">Transferase</keyword>